<organism evidence="3 4">
    <name type="scientific">Mycena sanguinolenta</name>
    <dbReference type="NCBI Taxonomy" id="230812"/>
    <lineage>
        <taxon>Eukaryota</taxon>
        <taxon>Fungi</taxon>
        <taxon>Dikarya</taxon>
        <taxon>Basidiomycota</taxon>
        <taxon>Agaricomycotina</taxon>
        <taxon>Agaricomycetes</taxon>
        <taxon>Agaricomycetidae</taxon>
        <taxon>Agaricales</taxon>
        <taxon>Marasmiineae</taxon>
        <taxon>Mycenaceae</taxon>
        <taxon>Mycena</taxon>
    </lineage>
</organism>
<dbReference type="OrthoDB" id="2999674at2759"/>
<dbReference type="Gene3D" id="1.20.1280.50">
    <property type="match status" value="1"/>
</dbReference>
<name>A0A8H6ZHC4_9AGAR</name>
<comment type="caution">
    <text evidence="3">The sequence shown here is derived from an EMBL/GenBank/DDBJ whole genome shotgun (WGS) entry which is preliminary data.</text>
</comment>
<sequence length="355" mass="40348">MSTTSSRAADRARIAEIDDKILALKHSIQVLEAEKMRTQERLDEYTYPVLSLPNEIVSEIFNHFVPIYPSPPPLVGYLSPTVLTHICRTWREIAFTTPALWRARSRGLPLSFWMQPAGQTLSDECLAALIFHRARWEYMTLMLASESDAAGVQGAMPLLLQLDILSWGNTRPRIRFDEAPRLRSVIFWSNHSSTETFPWSQLTSLTLLYDADCPAILQHAVNLIYFHLVLWGESETAVTADIRLPCLKTLVLTQFEEGDDHVATHYLEALIAPSLRTLEVAEALLQPNPVGALHSFISKSGCHLQELCITGDTRSVSEVVYRHRFKDVPKFSFDMAVTDYYSYAEKFSEKRYVVL</sequence>
<evidence type="ECO:0000313" key="4">
    <source>
        <dbReference type="Proteomes" id="UP000623467"/>
    </source>
</evidence>
<protein>
    <submittedName>
        <fullName evidence="3">F-box domain-containing protein</fullName>
    </submittedName>
</protein>
<feature type="domain" description="F-box" evidence="2">
    <location>
        <begin position="50"/>
        <end position="103"/>
    </location>
</feature>
<gene>
    <name evidence="3" type="ORF">MSAN_00202600</name>
</gene>
<dbReference type="AlphaFoldDB" id="A0A8H6ZHC4"/>
<dbReference type="EMBL" id="JACAZH010000001">
    <property type="protein sequence ID" value="KAF7377792.1"/>
    <property type="molecule type" value="Genomic_DNA"/>
</dbReference>
<keyword evidence="1" id="KW-0175">Coiled coil</keyword>
<dbReference type="Pfam" id="PF12937">
    <property type="entry name" value="F-box-like"/>
    <property type="match status" value="1"/>
</dbReference>
<evidence type="ECO:0000313" key="3">
    <source>
        <dbReference type="EMBL" id="KAF7377792.1"/>
    </source>
</evidence>
<dbReference type="Proteomes" id="UP000623467">
    <property type="component" value="Unassembled WGS sequence"/>
</dbReference>
<evidence type="ECO:0000256" key="1">
    <source>
        <dbReference type="SAM" id="Coils"/>
    </source>
</evidence>
<dbReference type="InterPro" id="IPR001810">
    <property type="entry name" value="F-box_dom"/>
</dbReference>
<reference evidence="3" key="1">
    <citation type="submission" date="2020-05" db="EMBL/GenBank/DDBJ databases">
        <title>Mycena genomes resolve the evolution of fungal bioluminescence.</title>
        <authorList>
            <person name="Tsai I.J."/>
        </authorList>
    </citation>
    <scope>NUCLEOTIDE SEQUENCE</scope>
    <source>
        <strain evidence="3">160909Yilan</strain>
    </source>
</reference>
<evidence type="ECO:0000259" key="2">
    <source>
        <dbReference type="Pfam" id="PF12937"/>
    </source>
</evidence>
<feature type="coiled-coil region" evidence="1">
    <location>
        <begin position="14"/>
        <end position="41"/>
    </location>
</feature>
<accession>A0A8H6ZHC4</accession>
<proteinExistence type="predicted"/>
<keyword evidence="4" id="KW-1185">Reference proteome</keyword>